<sequence>MESMIYRLAFFVIGLFVLAFGVTLTIKANLGAGAWDALNVGLTDQIGLTVGSWIFIVGILIILLNAVIMREAPKVLGVFTILLIGFFVDFWMLSIFQDFNTQNIFFKGVILFLGILLIAIGVSIYLQTSFPANPIDQLMITLHQRFGLSLMAAKTIGEVGALLLALLFAGPIGLGTIIITFAIGPLIQLCNPPVNAVIGKWMGKLK</sequence>
<evidence type="ECO:0000313" key="3">
    <source>
        <dbReference type="Proteomes" id="UP000441585"/>
    </source>
</evidence>
<dbReference type="Pfam" id="PF19700">
    <property type="entry name" value="DUF6198"/>
    <property type="match status" value="1"/>
</dbReference>
<dbReference type="PANTHER" id="PTHR40078">
    <property type="entry name" value="INTEGRAL MEMBRANE PROTEIN-RELATED"/>
    <property type="match status" value="1"/>
</dbReference>
<accession>A0A6I2MCF3</accession>
<keyword evidence="3" id="KW-1185">Reference proteome</keyword>
<evidence type="ECO:0000256" key="1">
    <source>
        <dbReference type="SAM" id="Phobius"/>
    </source>
</evidence>
<gene>
    <name evidence="2" type="ORF">GJU41_13295</name>
</gene>
<evidence type="ECO:0000313" key="2">
    <source>
        <dbReference type="EMBL" id="MRX54952.1"/>
    </source>
</evidence>
<feature type="transmembrane region" description="Helical" evidence="1">
    <location>
        <begin position="7"/>
        <end position="26"/>
    </location>
</feature>
<dbReference type="PANTHER" id="PTHR40078:SF1">
    <property type="entry name" value="INTEGRAL MEMBRANE PROTEIN"/>
    <property type="match status" value="1"/>
</dbReference>
<reference evidence="2 3" key="1">
    <citation type="submission" date="2019-11" db="EMBL/GenBank/DDBJ databases">
        <title>Bacillus idriensis genome.</title>
        <authorList>
            <person name="Konopka E.N."/>
            <person name="Newman J.D."/>
        </authorList>
    </citation>
    <scope>NUCLEOTIDE SEQUENCE [LARGE SCALE GENOMIC DNA]</scope>
    <source>
        <strain evidence="2 3">DSM 19097</strain>
    </source>
</reference>
<protein>
    <submittedName>
        <fullName evidence="2">Membrane protein</fullName>
    </submittedName>
</protein>
<keyword evidence="1" id="KW-0812">Transmembrane</keyword>
<dbReference type="EMBL" id="WKKF01000003">
    <property type="protein sequence ID" value="MRX54952.1"/>
    <property type="molecule type" value="Genomic_DNA"/>
</dbReference>
<dbReference type="Proteomes" id="UP000441585">
    <property type="component" value="Unassembled WGS sequence"/>
</dbReference>
<dbReference type="AlphaFoldDB" id="A0A6I2MCF3"/>
<keyword evidence="1" id="KW-0472">Membrane</keyword>
<proteinExistence type="predicted"/>
<comment type="caution">
    <text evidence="2">The sequence shown here is derived from an EMBL/GenBank/DDBJ whole genome shotgun (WGS) entry which is preliminary data.</text>
</comment>
<dbReference type="InterPro" id="IPR038750">
    <property type="entry name" value="YczE/YyaS-like"/>
</dbReference>
<organism evidence="2 3">
    <name type="scientific">Metabacillus idriensis</name>
    <dbReference type="NCBI Taxonomy" id="324768"/>
    <lineage>
        <taxon>Bacteria</taxon>
        <taxon>Bacillati</taxon>
        <taxon>Bacillota</taxon>
        <taxon>Bacilli</taxon>
        <taxon>Bacillales</taxon>
        <taxon>Bacillaceae</taxon>
        <taxon>Metabacillus</taxon>
    </lineage>
</organism>
<feature type="transmembrane region" description="Helical" evidence="1">
    <location>
        <begin position="104"/>
        <end position="126"/>
    </location>
</feature>
<name>A0A6I2MCF3_9BACI</name>
<keyword evidence="1" id="KW-1133">Transmembrane helix</keyword>
<feature type="transmembrane region" description="Helical" evidence="1">
    <location>
        <begin position="46"/>
        <end position="68"/>
    </location>
</feature>
<feature type="transmembrane region" description="Helical" evidence="1">
    <location>
        <begin position="75"/>
        <end position="92"/>
    </location>
</feature>